<feature type="region of interest" description="Disordered" evidence="1">
    <location>
        <begin position="1"/>
        <end position="43"/>
    </location>
</feature>
<dbReference type="EMBL" id="AB171986">
    <property type="protein sequence ID" value="BAE89048.1"/>
    <property type="molecule type" value="mRNA"/>
</dbReference>
<sequence length="43" mass="4779">MSFLPPSLCPSASESQSWTDRLGWDTGGGQKDTWLPLQESERP</sequence>
<proteinExistence type="evidence at transcript level"/>
<organism evidence="2">
    <name type="scientific">Macaca fascicularis</name>
    <name type="common">Crab-eating macaque</name>
    <name type="synonym">Cynomolgus monkey</name>
    <dbReference type="NCBI Taxonomy" id="9541"/>
    <lineage>
        <taxon>Eukaryota</taxon>
        <taxon>Metazoa</taxon>
        <taxon>Chordata</taxon>
        <taxon>Craniata</taxon>
        <taxon>Vertebrata</taxon>
        <taxon>Euteleostomi</taxon>
        <taxon>Mammalia</taxon>
        <taxon>Eutheria</taxon>
        <taxon>Euarchontoglires</taxon>
        <taxon>Primates</taxon>
        <taxon>Haplorrhini</taxon>
        <taxon>Catarrhini</taxon>
        <taxon>Cercopithecidae</taxon>
        <taxon>Cercopithecinae</taxon>
        <taxon>Macaca</taxon>
    </lineage>
</organism>
<protein>
    <submittedName>
        <fullName evidence="2">Macaca fascicularis brain cDNA, clone: QflA-16206</fullName>
    </submittedName>
</protein>
<evidence type="ECO:0000313" key="2">
    <source>
        <dbReference type="EMBL" id="BAE89048.1"/>
    </source>
</evidence>
<reference evidence="2" key="1">
    <citation type="journal article" date="2007" name="PLoS Biol.">
        <title>Rate of evolution in brain-expressed genes in humans and other primates.</title>
        <authorList>
            <person name="Wang H.-Y."/>
            <person name="Chien H.-C."/>
            <person name="Osada N."/>
            <person name="Hashimoto K."/>
            <person name="Sugano S."/>
            <person name="Gojobori T."/>
            <person name="Chou C.-K."/>
            <person name="Tsai S.-F."/>
            <person name="Wu C.-I."/>
            <person name="Shen C.-K.J."/>
        </authorList>
    </citation>
    <scope>NUCLEOTIDE SEQUENCE</scope>
</reference>
<evidence type="ECO:0000256" key="1">
    <source>
        <dbReference type="SAM" id="MobiDB-lite"/>
    </source>
</evidence>
<name>I7GKX9_MACFA</name>
<dbReference type="AlphaFoldDB" id="I7GKX9"/>
<feature type="compositionally biased region" description="Polar residues" evidence="1">
    <location>
        <begin position="10"/>
        <end position="19"/>
    </location>
</feature>
<accession>I7GKX9</accession>